<evidence type="ECO:0000313" key="1">
    <source>
        <dbReference type="EMBL" id="VCU06804.1"/>
    </source>
</evidence>
<dbReference type="OrthoDB" id="9814620at2"/>
<dbReference type="InterPro" id="IPR001680">
    <property type="entry name" value="WD40_rpt"/>
</dbReference>
<comment type="caution">
    <text evidence="1">The sequence shown here is derived from an EMBL/GenBank/DDBJ whole genome shotgun (WGS) entry which is preliminary data.</text>
</comment>
<dbReference type="InterPro" id="IPR015943">
    <property type="entry name" value="WD40/YVTN_repeat-like_dom_sf"/>
</dbReference>
<organism evidence="1 2">
    <name type="scientific">Rhodoplanes serenus</name>
    <dbReference type="NCBI Taxonomy" id="200615"/>
    <lineage>
        <taxon>Bacteria</taxon>
        <taxon>Pseudomonadati</taxon>
        <taxon>Pseudomonadota</taxon>
        <taxon>Alphaproteobacteria</taxon>
        <taxon>Hyphomicrobiales</taxon>
        <taxon>Nitrobacteraceae</taxon>
        <taxon>Rhodoplanes</taxon>
    </lineage>
</organism>
<evidence type="ECO:0008006" key="3">
    <source>
        <dbReference type="Google" id="ProtNLM"/>
    </source>
</evidence>
<protein>
    <recommendedName>
        <fullName evidence="3">Anaphase-promoting complex subunit 4 WD40 domain-containing protein</fullName>
    </recommendedName>
</protein>
<dbReference type="Pfam" id="PF00400">
    <property type="entry name" value="WD40"/>
    <property type="match status" value="1"/>
</dbReference>
<dbReference type="EMBL" id="UWOC01000111">
    <property type="protein sequence ID" value="VCU06804.1"/>
    <property type="molecule type" value="Genomic_DNA"/>
</dbReference>
<dbReference type="PANTHER" id="PTHR19879:SF9">
    <property type="entry name" value="TRANSCRIPTION INITIATION FACTOR TFIID SUBUNIT 5"/>
    <property type="match status" value="1"/>
</dbReference>
<dbReference type="Gene3D" id="2.130.10.10">
    <property type="entry name" value="YVTN repeat-like/Quinoprotein amine dehydrogenase"/>
    <property type="match status" value="2"/>
</dbReference>
<reference evidence="2" key="1">
    <citation type="submission" date="2018-10" db="EMBL/GenBank/DDBJ databases">
        <authorList>
            <person name="Peiro R."/>
            <person name="Begona"/>
            <person name="Cbmso G."/>
            <person name="Lopez M."/>
            <person name="Gonzalez S."/>
            <person name="Sacristan E."/>
            <person name="Castillo E."/>
        </authorList>
    </citation>
    <scope>NUCLEOTIDE SEQUENCE [LARGE SCALE GENOMIC DNA]</scope>
</reference>
<name>A0A447CNV2_9BRAD</name>
<keyword evidence="2" id="KW-1185">Reference proteome</keyword>
<proteinExistence type="predicted"/>
<dbReference type="RefSeq" id="WP_129608400.1">
    <property type="nucleotide sequence ID" value="NZ_UWOC01000111.1"/>
</dbReference>
<dbReference type="Proteomes" id="UP000289200">
    <property type="component" value="Unassembled WGS sequence"/>
</dbReference>
<sequence length="338" mass="34977">MTDTTSPSASLADRTHTIAAGGPVVAIAFLGPKGRETAAFALGEETVLLVDPAGTERHVTAHRGGILSAAADGTRLVTGGDDGRIVSTAADGTTTEIATDPKRRWIDQVAVHRDGVVAWSAGKQVFVKPAKGELRSTEVASTVGGLAFAPKGLRLAIAHYNGASLWFPNAAAPPERLEWKGSHLAVTFSPDGRFLVTAMQEPTLHGWRLADGKHMRMSGYANKVRAMSWTGDGRALATAGADTLVIWPFAGKDGPMGQQPRLLAPTDTLVTAVACHPAEPVAAVGYANGMVLLTRLEDGAEIVVRRPGAAPVSALAWTAAGSRLGFGTEDGAAGLLAL</sequence>
<dbReference type="InterPro" id="IPR011047">
    <property type="entry name" value="Quinoprotein_ADH-like_sf"/>
</dbReference>
<dbReference type="SUPFAM" id="SSF50998">
    <property type="entry name" value="Quinoprotein alcohol dehydrogenase-like"/>
    <property type="match status" value="1"/>
</dbReference>
<dbReference type="AlphaFoldDB" id="A0A447CNV2"/>
<accession>A0A447CNV2</accession>
<gene>
    <name evidence="1" type="ORF">RHODGE_RHODGE_01452</name>
</gene>
<evidence type="ECO:0000313" key="2">
    <source>
        <dbReference type="Proteomes" id="UP000289200"/>
    </source>
</evidence>
<dbReference type="PANTHER" id="PTHR19879">
    <property type="entry name" value="TRANSCRIPTION INITIATION FACTOR TFIID"/>
    <property type="match status" value="1"/>
</dbReference>